<gene>
    <name evidence="1" type="ORF">L1987_48972</name>
</gene>
<reference evidence="2" key="1">
    <citation type="journal article" date="2022" name="Mol. Ecol. Resour.">
        <title>The genomes of chicory, endive, great burdock and yacon provide insights into Asteraceae palaeo-polyploidization history and plant inulin production.</title>
        <authorList>
            <person name="Fan W."/>
            <person name="Wang S."/>
            <person name="Wang H."/>
            <person name="Wang A."/>
            <person name="Jiang F."/>
            <person name="Liu H."/>
            <person name="Zhao H."/>
            <person name="Xu D."/>
            <person name="Zhang Y."/>
        </authorList>
    </citation>
    <scope>NUCLEOTIDE SEQUENCE [LARGE SCALE GENOMIC DNA]</scope>
    <source>
        <strain evidence="2">cv. Yunnan</strain>
    </source>
</reference>
<evidence type="ECO:0000313" key="2">
    <source>
        <dbReference type="Proteomes" id="UP001056120"/>
    </source>
</evidence>
<dbReference type="Proteomes" id="UP001056120">
    <property type="component" value="Linkage Group LG16"/>
</dbReference>
<sequence length="730" mass="83357">MSCSSDHPSPSTRSLSEVSEDELIRLTLDLAAAARQNIGFLRDVAKSHWLHHTPVLVEAVRRYDELWMPMISDLTAGSGKPPMILPPLDIEWVWFCHTLNPVAYRQYCDSRFSKLVGKPAIFNQENKDYALERCEEIWDSKYPSESFENEADFDDDSIHNVNVVEMDYLLGEISKQRCLVTKFSKPYMLELVYLIAARNRYKGFLFVLQRFGDSSTSFVPTSDVLLMWITHKSYPTAYAIDVKEMEDRMGKIIASGESVKEEDLEVMKKLCERVFDQPYEKAGCPAIDDVKPLIHWEATDTDVNVKYRPLLPRFLLEVNMLVKQTQMLKALQMDDSKEFLRFQFVRCHRDFKINNPISAIGSDSWRKVVDLYCEFGTKGMVVELRRKGGVCIKGSKLLESKTFMWNELLRAPSITLDGVVGQRFRVFVSITPPAQAPYLLKSVPDRVTDDSGAMVSEVILKMNQYRPQEGRWLSRTVLDHAGRECFVIRMRMAGGVWRRGSNKPTVVKWDDRCVEIREGSWSYVAGSIGKAPEKVIATATPNTPSGDRRASWTFSTGHELSISPDMNFDLKTSTIDSPVRLLTGRHLQYRNEEHEDDEEGFVTIVRFSEENPSGRATGLINWKLSAVEFLPEEDAAFVLLLSTTILRSVTEMRKEDVGGLLIRRRLKEAKHGDRDWGSVVVVDSSLTSVYVKPWYWDAMAVMARDGEDYVTKSYSVEECGDDLYKQALFG</sequence>
<accession>A0ACB9FV23</accession>
<dbReference type="EMBL" id="CM042033">
    <property type="protein sequence ID" value="KAI3774417.1"/>
    <property type="molecule type" value="Genomic_DNA"/>
</dbReference>
<evidence type="ECO:0000313" key="1">
    <source>
        <dbReference type="EMBL" id="KAI3774417.1"/>
    </source>
</evidence>
<comment type="caution">
    <text evidence="1">The sequence shown here is derived from an EMBL/GenBank/DDBJ whole genome shotgun (WGS) entry which is preliminary data.</text>
</comment>
<protein>
    <submittedName>
        <fullName evidence="1">Uncharacterized protein</fullName>
    </submittedName>
</protein>
<keyword evidence="2" id="KW-1185">Reference proteome</keyword>
<name>A0ACB9FV23_9ASTR</name>
<organism evidence="1 2">
    <name type="scientific">Smallanthus sonchifolius</name>
    <dbReference type="NCBI Taxonomy" id="185202"/>
    <lineage>
        <taxon>Eukaryota</taxon>
        <taxon>Viridiplantae</taxon>
        <taxon>Streptophyta</taxon>
        <taxon>Embryophyta</taxon>
        <taxon>Tracheophyta</taxon>
        <taxon>Spermatophyta</taxon>
        <taxon>Magnoliopsida</taxon>
        <taxon>eudicotyledons</taxon>
        <taxon>Gunneridae</taxon>
        <taxon>Pentapetalae</taxon>
        <taxon>asterids</taxon>
        <taxon>campanulids</taxon>
        <taxon>Asterales</taxon>
        <taxon>Asteraceae</taxon>
        <taxon>Asteroideae</taxon>
        <taxon>Heliantheae alliance</taxon>
        <taxon>Millerieae</taxon>
        <taxon>Smallanthus</taxon>
    </lineage>
</organism>
<proteinExistence type="predicted"/>
<reference evidence="1 2" key="2">
    <citation type="journal article" date="2022" name="Mol. Ecol. Resour.">
        <title>The genomes of chicory, endive, great burdock and yacon provide insights into Asteraceae paleo-polyploidization history and plant inulin production.</title>
        <authorList>
            <person name="Fan W."/>
            <person name="Wang S."/>
            <person name="Wang H."/>
            <person name="Wang A."/>
            <person name="Jiang F."/>
            <person name="Liu H."/>
            <person name="Zhao H."/>
            <person name="Xu D."/>
            <person name="Zhang Y."/>
        </authorList>
    </citation>
    <scope>NUCLEOTIDE SEQUENCE [LARGE SCALE GENOMIC DNA]</scope>
    <source>
        <strain evidence="2">cv. Yunnan</strain>
        <tissue evidence="1">Leaves</tissue>
    </source>
</reference>